<feature type="signal peptide" evidence="9">
    <location>
        <begin position="1"/>
        <end position="29"/>
    </location>
</feature>
<evidence type="ECO:0000256" key="8">
    <source>
        <dbReference type="RuleBase" id="RU004447"/>
    </source>
</evidence>
<dbReference type="InterPro" id="IPR011765">
    <property type="entry name" value="Pept_M16_N"/>
</dbReference>
<name>A0AAU8LQH0_9BACT</name>
<dbReference type="InterPro" id="IPR001431">
    <property type="entry name" value="Pept_M16_Zn_BS"/>
</dbReference>
<dbReference type="AlphaFoldDB" id="A0AAU8LQH0"/>
<evidence type="ECO:0000256" key="9">
    <source>
        <dbReference type="SAM" id="SignalP"/>
    </source>
</evidence>
<dbReference type="SUPFAM" id="SSF63411">
    <property type="entry name" value="LuxS/MPP-like metallohydrolase"/>
    <property type="match status" value="4"/>
</dbReference>
<evidence type="ECO:0000256" key="4">
    <source>
        <dbReference type="ARBA" id="ARBA00022723"/>
    </source>
</evidence>
<keyword evidence="5" id="KW-0378">Hydrolase</keyword>
<dbReference type="InterPro" id="IPR011249">
    <property type="entry name" value="Metalloenz_LuxS/M16"/>
</dbReference>
<keyword evidence="7" id="KW-0482">Metalloprotease</keyword>
<keyword evidence="3" id="KW-0645">Protease</keyword>
<proteinExistence type="inferred from homology"/>
<comment type="cofactor">
    <cofactor evidence="1">
        <name>Zn(2+)</name>
        <dbReference type="ChEBI" id="CHEBI:29105"/>
    </cofactor>
</comment>
<dbReference type="PANTHER" id="PTHR43690:SF17">
    <property type="entry name" value="PROTEIN YHJJ"/>
    <property type="match status" value="1"/>
</dbReference>
<evidence type="ECO:0000259" key="10">
    <source>
        <dbReference type="Pfam" id="PF00675"/>
    </source>
</evidence>
<evidence type="ECO:0000256" key="2">
    <source>
        <dbReference type="ARBA" id="ARBA00007261"/>
    </source>
</evidence>
<evidence type="ECO:0000256" key="7">
    <source>
        <dbReference type="ARBA" id="ARBA00023049"/>
    </source>
</evidence>
<feature type="chain" id="PRO_5043661384" evidence="9">
    <location>
        <begin position="30"/>
        <end position="962"/>
    </location>
</feature>
<reference evidence="12" key="1">
    <citation type="journal article" date="2024" name="Syst. Appl. Microbiol.">
        <title>First single-strain enrichments of Electrothrix cable bacteria, description of E. aestuarii sp. nov. and E. rattekaaiensis sp. nov., and proposal of a cable bacteria taxonomy following the rules of the SeqCode.</title>
        <authorList>
            <person name="Plum-Jensen L.E."/>
            <person name="Schramm A."/>
            <person name="Marshall I.P.G."/>
        </authorList>
    </citation>
    <scope>NUCLEOTIDE SEQUENCE</scope>
    <source>
        <strain evidence="12">Rat1</strain>
    </source>
</reference>
<dbReference type="GO" id="GO:0004222">
    <property type="term" value="F:metalloendopeptidase activity"/>
    <property type="evidence" value="ECO:0007669"/>
    <property type="project" value="InterPro"/>
</dbReference>
<keyword evidence="6" id="KW-0862">Zinc</keyword>
<dbReference type="EMBL" id="CP159373">
    <property type="protein sequence ID" value="XCN71270.1"/>
    <property type="molecule type" value="Genomic_DNA"/>
</dbReference>
<dbReference type="PANTHER" id="PTHR43690">
    <property type="entry name" value="NARDILYSIN"/>
    <property type="match status" value="1"/>
</dbReference>
<dbReference type="GO" id="GO:0006508">
    <property type="term" value="P:proteolysis"/>
    <property type="evidence" value="ECO:0007669"/>
    <property type="project" value="UniProtKB-KW"/>
</dbReference>
<evidence type="ECO:0000256" key="5">
    <source>
        <dbReference type="ARBA" id="ARBA00022801"/>
    </source>
</evidence>
<keyword evidence="9" id="KW-0732">Signal</keyword>
<dbReference type="PROSITE" id="PS00143">
    <property type="entry name" value="INSULINASE"/>
    <property type="match status" value="1"/>
</dbReference>
<gene>
    <name evidence="12" type="ORF">Q3M24_13215</name>
</gene>
<organism evidence="12">
    <name type="scientific">Candidatus Electrothrix aestuarii</name>
    <dbReference type="NCBI Taxonomy" id="3062594"/>
    <lineage>
        <taxon>Bacteria</taxon>
        <taxon>Pseudomonadati</taxon>
        <taxon>Thermodesulfobacteriota</taxon>
        <taxon>Desulfobulbia</taxon>
        <taxon>Desulfobulbales</taxon>
        <taxon>Desulfobulbaceae</taxon>
        <taxon>Candidatus Electrothrix</taxon>
    </lineage>
</organism>
<dbReference type="InterPro" id="IPR050626">
    <property type="entry name" value="Peptidase_M16"/>
</dbReference>
<evidence type="ECO:0000256" key="3">
    <source>
        <dbReference type="ARBA" id="ARBA00022670"/>
    </source>
</evidence>
<sequence length="962" mass="108368">MHFQRTRFLLTCLLASFFLVSGLIHSSPAKEPPASATKICITKGWPHEQSDLQPDPSLIFGTLENGFRYVLMPNHEPKGRVAMYLNVQSGSLQETDKQRGLAHYLEHMLFEGSTHYPPGTLVEYFQSIGMEFGADTNAHTSYDETVYKLMLPNSQEKTLKDGLVVLGDYASGALLLEREVDQERGIILAEKRTRDSAYRRIYKVSQERGLVGTLVAERDIIGTEEVLKTADSALLRQYYETWYRPENMILVAVGDADLALLEKLVKKHFAGLQAKTPPPACPDLGKVAENGTEAIYLFEEDLGSTEVSLESVWNVAPPQPTKAEALLNLKQYVAQVMMYNRLQRLVNRPKSPMTSAEFSSGIFLQHLGYTSIEAKTSPDKWRQTLETITTAQRQAQKFGFAAPELDRAKKQILISLQKEVQVADSRESDDLVYNIINALNDNEVLLSPQQELEFFGPALEKVTLDEVNQVFREMWHPRRLVKVMGNTKLKAEGAVKPEDIILKALDKAEQAELTDWVQDKEAVFPYLPMPEKKGKVADHTIYKDIEAERYVFANGLVLNLKQTDFEPNEVQVTAVLGNGKLTETKPGLALLAQMLLPESGFGGLTKEQLQEVLAPYSARVSFQVDDDSFQLQGKGLKNESELLFQLLYTQLVDPAFREDAFARGMRRIHQAYARMESDVEGMMHLQGERFLAGGNLRYGVVPIDMLNKITVADIEQWLRPVFQESALELSVVGDFDKEEIQQLAGRYFGGQERKDFQQLDGEQITFPSGKALSLPVETHSEKGMVTVAWPTDDFWDIARTRRLNVLASVLDDRMRKLIREELGAAYSPYAYNRPSMVDPGYGVLRAVVVVDPKQADMVVEKLKQLGGKLADGKITDDELERAVEPTLTSVRDTIRTNRYWMESVLMQSTWHPERLEWPKNILSDIAAITVEELSGLAKKYLHVDKAAEVILLPGKNSKKAEE</sequence>
<reference evidence="12" key="2">
    <citation type="submission" date="2024-06" db="EMBL/GenBank/DDBJ databases">
        <authorList>
            <person name="Plum-Jensen L.E."/>
            <person name="Schramm A."/>
            <person name="Marshall I.P.G."/>
        </authorList>
    </citation>
    <scope>NUCLEOTIDE SEQUENCE</scope>
    <source>
        <strain evidence="12">Rat1</strain>
    </source>
</reference>
<evidence type="ECO:0000259" key="11">
    <source>
        <dbReference type="Pfam" id="PF05193"/>
    </source>
</evidence>
<evidence type="ECO:0000256" key="6">
    <source>
        <dbReference type="ARBA" id="ARBA00022833"/>
    </source>
</evidence>
<comment type="similarity">
    <text evidence="2 8">Belongs to the peptidase M16 family.</text>
</comment>
<dbReference type="GO" id="GO:0046872">
    <property type="term" value="F:metal ion binding"/>
    <property type="evidence" value="ECO:0007669"/>
    <property type="project" value="UniProtKB-KW"/>
</dbReference>
<feature type="domain" description="Peptidase M16 C-terminal" evidence="11">
    <location>
        <begin position="708"/>
        <end position="883"/>
    </location>
</feature>
<accession>A0AAU8LQH0</accession>
<feature type="domain" description="Peptidase M16 N-terminal" evidence="10">
    <location>
        <begin position="69"/>
        <end position="198"/>
    </location>
</feature>
<feature type="domain" description="Peptidase M16 C-terminal" evidence="11">
    <location>
        <begin position="235"/>
        <end position="411"/>
    </location>
</feature>
<keyword evidence="4" id="KW-0479">Metal-binding</keyword>
<evidence type="ECO:0000256" key="1">
    <source>
        <dbReference type="ARBA" id="ARBA00001947"/>
    </source>
</evidence>
<dbReference type="KEGG" id="eaj:Q3M24_13215"/>
<protein>
    <submittedName>
        <fullName evidence="12">Insulinase family protein</fullName>
    </submittedName>
</protein>
<dbReference type="Pfam" id="PF05193">
    <property type="entry name" value="Peptidase_M16_C"/>
    <property type="match status" value="2"/>
</dbReference>
<dbReference type="Pfam" id="PF00675">
    <property type="entry name" value="Peptidase_M16"/>
    <property type="match status" value="1"/>
</dbReference>
<dbReference type="InterPro" id="IPR007863">
    <property type="entry name" value="Peptidase_M16_C"/>
</dbReference>
<dbReference type="Gene3D" id="3.30.830.10">
    <property type="entry name" value="Metalloenzyme, LuxS/M16 peptidase-like"/>
    <property type="match status" value="4"/>
</dbReference>
<evidence type="ECO:0000313" key="12">
    <source>
        <dbReference type="EMBL" id="XCN71270.1"/>
    </source>
</evidence>